<gene>
    <name evidence="1" type="ORF">HXN33_10165</name>
</gene>
<accession>A0A930I0X8</accession>
<evidence type="ECO:0000313" key="2">
    <source>
        <dbReference type="Proteomes" id="UP000757461"/>
    </source>
</evidence>
<dbReference type="EMBL" id="JABZSQ010000270">
    <property type="protein sequence ID" value="MBF1415928.1"/>
    <property type="molecule type" value="Genomic_DNA"/>
</dbReference>
<protein>
    <submittedName>
        <fullName evidence="1">Uncharacterized protein</fullName>
    </submittedName>
</protein>
<name>A0A930I0X8_9BACT</name>
<proteinExistence type="predicted"/>
<sequence length="51" mass="5664">MIFPVVLDKQDSSCRRPTIRTVVSSPTLLLSPIASSVMPHEDASQLKKRAR</sequence>
<dbReference type="AlphaFoldDB" id="A0A930I0X8"/>
<evidence type="ECO:0000313" key="1">
    <source>
        <dbReference type="EMBL" id="MBF1415928.1"/>
    </source>
</evidence>
<comment type="caution">
    <text evidence="1">The sequence shown here is derived from an EMBL/GenBank/DDBJ whole genome shotgun (WGS) entry which is preliminary data.</text>
</comment>
<organism evidence="1 2">
    <name type="scientific">Prevotella histicola</name>
    <dbReference type="NCBI Taxonomy" id="470565"/>
    <lineage>
        <taxon>Bacteria</taxon>
        <taxon>Pseudomonadati</taxon>
        <taxon>Bacteroidota</taxon>
        <taxon>Bacteroidia</taxon>
        <taxon>Bacteroidales</taxon>
        <taxon>Prevotellaceae</taxon>
        <taxon>Prevotella</taxon>
    </lineage>
</organism>
<dbReference type="Proteomes" id="UP000757461">
    <property type="component" value="Unassembled WGS sequence"/>
</dbReference>
<reference evidence="1" key="1">
    <citation type="submission" date="2020-04" db="EMBL/GenBank/DDBJ databases">
        <title>Deep metagenomics examines the oral microbiome during advanced dental caries in children, revealing novel taxa and co-occurrences with host molecules.</title>
        <authorList>
            <person name="Baker J.L."/>
            <person name="Morton J.T."/>
            <person name="Dinis M."/>
            <person name="Alvarez R."/>
            <person name="Tran N.C."/>
            <person name="Knight R."/>
            <person name="Edlund A."/>
        </authorList>
    </citation>
    <scope>NUCLEOTIDE SEQUENCE</scope>
    <source>
        <strain evidence="1">JCVI_25_bin.9</strain>
    </source>
</reference>